<dbReference type="InterPro" id="IPR041371">
    <property type="entry name" value="GH92_N"/>
</dbReference>
<keyword evidence="1" id="KW-1133">Transmembrane helix</keyword>
<evidence type="ECO:0000313" key="3">
    <source>
        <dbReference type="EMBL" id="CAG8785701.1"/>
    </source>
</evidence>
<sequence>MDKWIKVFILSFFISILFLVIVYHIPAGRESLQRIIVDNLDEQIENYDRANITGFVDPLIGTAKDGHVFPGPCLPFGVVKVGFDVE</sequence>
<dbReference type="OrthoDB" id="449263at2759"/>
<protein>
    <submittedName>
        <fullName evidence="3">24520_t:CDS:1</fullName>
    </submittedName>
</protein>
<dbReference type="InterPro" id="IPR014718">
    <property type="entry name" value="GH-type_carb-bd"/>
</dbReference>
<evidence type="ECO:0000313" key="4">
    <source>
        <dbReference type="Proteomes" id="UP000789405"/>
    </source>
</evidence>
<feature type="non-terminal residue" evidence="3">
    <location>
        <position position="86"/>
    </location>
</feature>
<evidence type="ECO:0000259" key="2">
    <source>
        <dbReference type="Pfam" id="PF17678"/>
    </source>
</evidence>
<gene>
    <name evidence="3" type="ORF">DERYTH_LOCUS20357</name>
</gene>
<feature type="transmembrane region" description="Helical" evidence="1">
    <location>
        <begin position="7"/>
        <end position="25"/>
    </location>
</feature>
<keyword evidence="1" id="KW-0472">Membrane</keyword>
<reference evidence="3" key="1">
    <citation type="submission" date="2021-06" db="EMBL/GenBank/DDBJ databases">
        <authorList>
            <person name="Kallberg Y."/>
            <person name="Tangrot J."/>
            <person name="Rosling A."/>
        </authorList>
    </citation>
    <scope>NUCLEOTIDE SEQUENCE</scope>
    <source>
        <strain evidence="3">MA453B</strain>
    </source>
</reference>
<dbReference type="EMBL" id="CAJVPY010023817">
    <property type="protein sequence ID" value="CAG8785701.1"/>
    <property type="molecule type" value="Genomic_DNA"/>
</dbReference>
<dbReference type="Proteomes" id="UP000789405">
    <property type="component" value="Unassembled WGS sequence"/>
</dbReference>
<dbReference type="Pfam" id="PF17678">
    <property type="entry name" value="Glyco_hydro_92N"/>
    <property type="match status" value="1"/>
</dbReference>
<proteinExistence type="predicted"/>
<dbReference type="Gene3D" id="2.70.98.10">
    <property type="match status" value="1"/>
</dbReference>
<dbReference type="AlphaFoldDB" id="A0A9N9JKG7"/>
<keyword evidence="4" id="KW-1185">Reference proteome</keyword>
<accession>A0A9N9JKG7</accession>
<comment type="caution">
    <text evidence="3">The sequence shown here is derived from an EMBL/GenBank/DDBJ whole genome shotgun (WGS) entry which is preliminary data.</text>
</comment>
<organism evidence="3 4">
    <name type="scientific">Dentiscutata erythropus</name>
    <dbReference type="NCBI Taxonomy" id="1348616"/>
    <lineage>
        <taxon>Eukaryota</taxon>
        <taxon>Fungi</taxon>
        <taxon>Fungi incertae sedis</taxon>
        <taxon>Mucoromycota</taxon>
        <taxon>Glomeromycotina</taxon>
        <taxon>Glomeromycetes</taxon>
        <taxon>Diversisporales</taxon>
        <taxon>Gigasporaceae</taxon>
        <taxon>Dentiscutata</taxon>
    </lineage>
</organism>
<name>A0A9N9JKG7_9GLOM</name>
<keyword evidence="1" id="KW-0812">Transmembrane</keyword>
<feature type="domain" description="Glycosyl hydrolase family 92 N-terminal" evidence="2">
    <location>
        <begin position="55"/>
        <end position="85"/>
    </location>
</feature>
<evidence type="ECO:0000256" key="1">
    <source>
        <dbReference type="SAM" id="Phobius"/>
    </source>
</evidence>
<dbReference type="GO" id="GO:0030246">
    <property type="term" value="F:carbohydrate binding"/>
    <property type="evidence" value="ECO:0007669"/>
    <property type="project" value="InterPro"/>
</dbReference>